<accession>A0A9Q1EW61</accession>
<feature type="compositionally biased region" description="Basic and acidic residues" evidence="1">
    <location>
        <begin position="85"/>
        <end position="95"/>
    </location>
</feature>
<name>A0A9Q1EW61_SYNKA</name>
<dbReference type="AlphaFoldDB" id="A0A9Q1EW61"/>
<evidence type="ECO:0000313" key="3">
    <source>
        <dbReference type="Proteomes" id="UP001152622"/>
    </source>
</evidence>
<reference evidence="2" key="1">
    <citation type="journal article" date="2023" name="Science">
        <title>Genome structures resolve the early diversification of teleost fishes.</title>
        <authorList>
            <person name="Parey E."/>
            <person name="Louis A."/>
            <person name="Montfort J."/>
            <person name="Bouchez O."/>
            <person name="Roques C."/>
            <person name="Iampietro C."/>
            <person name="Lluch J."/>
            <person name="Castinel A."/>
            <person name="Donnadieu C."/>
            <person name="Desvignes T."/>
            <person name="Floi Bucao C."/>
            <person name="Jouanno E."/>
            <person name="Wen M."/>
            <person name="Mejri S."/>
            <person name="Dirks R."/>
            <person name="Jansen H."/>
            <person name="Henkel C."/>
            <person name="Chen W.J."/>
            <person name="Zahm M."/>
            <person name="Cabau C."/>
            <person name="Klopp C."/>
            <person name="Thompson A.W."/>
            <person name="Robinson-Rechavi M."/>
            <person name="Braasch I."/>
            <person name="Lecointre G."/>
            <person name="Bobe J."/>
            <person name="Postlethwait J.H."/>
            <person name="Berthelot C."/>
            <person name="Roest Crollius H."/>
            <person name="Guiguen Y."/>
        </authorList>
    </citation>
    <scope>NUCLEOTIDE SEQUENCE</scope>
    <source>
        <strain evidence="2">WJC10195</strain>
    </source>
</reference>
<comment type="caution">
    <text evidence="2">The sequence shown here is derived from an EMBL/GenBank/DDBJ whole genome shotgun (WGS) entry which is preliminary data.</text>
</comment>
<evidence type="ECO:0000256" key="1">
    <source>
        <dbReference type="SAM" id="MobiDB-lite"/>
    </source>
</evidence>
<dbReference type="EMBL" id="JAINUF010000012">
    <property type="protein sequence ID" value="KAJ8346177.1"/>
    <property type="molecule type" value="Genomic_DNA"/>
</dbReference>
<evidence type="ECO:0000313" key="2">
    <source>
        <dbReference type="EMBL" id="KAJ8346177.1"/>
    </source>
</evidence>
<gene>
    <name evidence="2" type="ORF">SKAU_G00303700</name>
</gene>
<dbReference type="Proteomes" id="UP001152622">
    <property type="component" value="Chromosome 12"/>
</dbReference>
<sequence length="109" mass="11401">MPQKGKETVRLVLLAGGADRPGPGLPFPRSPARLLGGGVFGARFIGLKTAVKLAVSPAAVQLAPSPGAFTTAQLLRQCCEWLSHTDGENKPESLRKGPHAGIPKLPEWG</sequence>
<proteinExistence type="predicted"/>
<organism evidence="2 3">
    <name type="scientific">Synaphobranchus kaupii</name>
    <name type="common">Kaup's arrowtooth eel</name>
    <dbReference type="NCBI Taxonomy" id="118154"/>
    <lineage>
        <taxon>Eukaryota</taxon>
        <taxon>Metazoa</taxon>
        <taxon>Chordata</taxon>
        <taxon>Craniata</taxon>
        <taxon>Vertebrata</taxon>
        <taxon>Euteleostomi</taxon>
        <taxon>Actinopterygii</taxon>
        <taxon>Neopterygii</taxon>
        <taxon>Teleostei</taxon>
        <taxon>Anguilliformes</taxon>
        <taxon>Synaphobranchidae</taxon>
        <taxon>Synaphobranchus</taxon>
    </lineage>
</organism>
<protein>
    <submittedName>
        <fullName evidence="2">Uncharacterized protein</fullName>
    </submittedName>
</protein>
<keyword evidence="3" id="KW-1185">Reference proteome</keyword>
<feature type="region of interest" description="Disordered" evidence="1">
    <location>
        <begin position="85"/>
        <end position="109"/>
    </location>
</feature>